<dbReference type="PANTHER" id="PTHR46663:SF4">
    <property type="entry name" value="DIGUANYLATE CYCLASE DGCT-RELATED"/>
    <property type="match status" value="1"/>
</dbReference>
<dbReference type="InterPro" id="IPR029787">
    <property type="entry name" value="Nucleotide_cyclase"/>
</dbReference>
<evidence type="ECO:0000313" key="3">
    <source>
        <dbReference type="EMBL" id="WDR04153.1"/>
    </source>
</evidence>
<dbReference type="Proteomes" id="UP001220530">
    <property type="component" value="Chromosome"/>
</dbReference>
<evidence type="ECO:0000313" key="4">
    <source>
        <dbReference type="Proteomes" id="UP001220530"/>
    </source>
</evidence>
<dbReference type="PROSITE" id="PS50887">
    <property type="entry name" value="GGDEF"/>
    <property type="match status" value="1"/>
</dbReference>
<evidence type="ECO:0000259" key="2">
    <source>
        <dbReference type="PROSITE" id="PS50887"/>
    </source>
</evidence>
<protein>
    <submittedName>
        <fullName evidence="3">GGDEF domain-containing protein</fullName>
    </submittedName>
</protein>
<keyword evidence="4" id="KW-1185">Reference proteome</keyword>
<proteinExistence type="predicted"/>
<feature type="domain" description="PAC" evidence="1">
    <location>
        <begin position="1"/>
        <end position="35"/>
    </location>
</feature>
<feature type="domain" description="GGDEF" evidence="2">
    <location>
        <begin position="67"/>
        <end position="148"/>
    </location>
</feature>
<dbReference type="InterPro" id="IPR000160">
    <property type="entry name" value="GGDEF_dom"/>
</dbReference>
<organism evidence="3 4">
    <name type="scientific">Devosia algicola</name>
    <dbReference type="NCBI Taxonomy" id="3026418"/>
    <lineage>
        <taxon>Bacteria</taxon>
        <taxon>Pseudomonadati</taxon>
        <taxon>Pseudomonadota</taxon>
        <taxon>Alphaproteobacteria</taxon>
        <taxon>Hyphomicrobiales</taxon>
        <taxon>Devosiaceae</taxon>
        <taxon>Devosia</taxon>
    </lineage>
</organism>
<dbReference type="SMART" id="SM00267">
    <property type="entry name" value="GGDEF"/>
    <property type="match status" value="1"/>
</dbReference>
<evidence type="ECO:0000259" key="1">
    <source>
        <dbReference type="PROSITE" id="PS50113"/>
    </source>
</evidence>
<dbReference type="InterPro" id="IPR000700">
    <property type="entry name" value="PAS-assoc_C"/>
</dbReference>
<sequence>MTGKPIFDDTGNYLGYIGTVADVSARKAAEQRITRLAHHDVMTGLLNRTKFTEHLNNCVARLERYGAPFSVLFLDLDQFKSVNDSRGHMVGDKLLAAVAKRITTAARDTDIVARLGGDEFAIILPNDCSPEGNASLAQRLIDLGWPSV</sequence>
<dbReference type="EMBL" id="CP118246">
    <property type="protein sequence ID" value="WDR04153.1"/>
    <property type="molecule type" value="Genomic_DNA"/>
</dbReference>
<dbReference type="Pfam" id="PF00990">
    <property type="entry name" value="GGDEF"/>
    <property type="match status" value="1"/>
</dbReference>
<dbReference type="Gene3D" id="3.30.450.20">
    <property type="entry name" value="PAS domain"/>
    <property type="match status" value="1"/>
</dbReference>
<name>A0ABY7YSQ6_9HYPH</name>
<dbReference type="Gene3D" id="3.30.70.270">
    <property type="match status" value="1"/>
</dbReference>
<gene>
    <name evidence="3" type="ORF">PSQ19_09245</name>
</gene>
<dbReference type="PANTHER" id="PTHR46663">
    <property type="entry name" value="DIGUANYLATE CYCLASE DGCT-RELATED"/>
    <property type="match status" value="1"/>
</dbReference>
<dbReference type="CDD" id="cd01949">
    <property type="entry name" value="GGDEF"/>
    <property type="match status" value="1"/>
</dbReference>
<dbReference type="InterPro" id="IPR043128">
    <property type="entry name" value="Rev_trsase/Diguanyl_cyclase"/>
</dbReference>
<dbReference type="PROSITE" id="PS50113">
    <property type="entry name" value="PAC"/>
    <property type="match status" value="1"/>
</dbReference>
<accession>A0ABY7YSQ6</accession>
<dbReference type="RefSeq" id="WP_282220537.1">
    <property type="nucleotide sequence ID" value="NZ_CP118246.1"/>
</dbReference>
<reference evidence="3 4" key="1">
    <citation type="submission" date="2023-02" db="EMBL/GenBank/DDBJ databases">
        <title>Devosia algicola sp. nov., isolated from the phycosphere of marine algae.</title>
        <authorList>
            <person name="Kim J.M."/>
            <person name="Lee J.K."/>
            <person name="Choi B.J."/>
            <person name="Bayburt H."/>
            <person name="Jeon C.O."/>
        </authorList>
    </citation>
    <scope>NUCLEOTIDE SEQUENCE [LARGE SCALE GENOMIC DNA]</scope>
    <source>
        <strain evidence="3 4">G20-9</strain>
    </source>
</reference>
<dbReference type="SUPFAM" id="SSF55073">
    <property type="entry name" value="Nucleotide cyclase"/>
    <property type="match status" value="1"/>
</dbReference>
<dbReference type="InterPro" id="IPR052163">
    <property type="entry name" value="DGC-Regulatory_Protein"/>
</dbReference>
<dbReference type="NCBIfam" id="TIGR00254">
    <property type="entry name" value="GGDEF"/>
    <property type="match status" value="1"/>
</dbReference>